<evidence type="ECO:0000313" key="2">
    <source>
        <dbReference type="EMBL" id="GAQ91890.1"/>
    </source>
</evidence>
<dbReference type="Gene3D" id="3.40.50.1110">
    <property type="entry name" value="SGNH hydrolase"/>
    <property type="match status" value="1"/>
</dbReference>
<sequence length="407" mass="45574">MTSQLDDGGITAPLDIPRVWRHVKQHLPWLLFLVFAVVVLADKGSSRLRKSDTHSWKASHVDTRQLVQRVLSNLQLPDTGAPSEEVGVPQPSDGVKQYWPYRPQDRTDSWAPYNYALALKRGWAGDDILQCLHKLGPHRRVTLAGDSIMRAAFRQALSERLGVDWPDMPAYWPLQQHDARWNVTDPTGTAATVTLSFRFLCNAHPHAEVALQDALDSDVLVLNSGLWDLSIPGGSDVSFVRDYMYGLAHLVAWLHANFRGRVIWRLNPSVFYQILDENRKQFFQDSKIRFVNVFAARLMRSAGYEVLDAFSMSSGDPALQGREDGYHIGHALTDTLIDLTLNQVCDPHGADFGPDTACEIIDAINADGQHNAPRWNGWGLDMSVTEDQPQRQNLTRGHGCAPPRTGT</sequence>
<gene>
    <name evidence="2" type="ORF">KFL_008770010</name>
</gene>
<protein>
    <submittedName>
        <fullName evidence="2">Uncharacterized protein</fullName>
    </submittedName>
</protein>
<name>A0A1Y1ILZ6_KLENI</name>
<evidence type="ECO:0000256" key="1">
    <source>
        <dbReference type="SAM" id="MobiDB-lite"/>
    </source>
</evidence>
<accession>A0A1Y1ILZ6</accession>
<dbReference type="InterPro" id="IPR036514">
    <property type="entry name" value="SGNH_hydro_sf"/>
</dbReference>
<dbReference type="Proteomes" id="UP000054558">
    <property type="component" value="Unassembled WGS sequence"/>
</dbReference>
<evidence type="ECO:0000313" key="3">
    <source>
        <dbReference type="Proteomes" id="UP000054558"/>
    </source>
</evidence>
<dbReference type="EMBL" id="DF237826">
    <property type="protein sequence ID" value="GAQ91890.1"/>
    <property type="molecule type" value="Genomic_DNA"/>
</dbReference>
<reference evidence="2 3" key="1">
    <citation type="journal article" date="2014" name="Nat. Commun.">
        <title>Klebsormidium flaccidum genome reveals primary factors for plant terrestrial adaptation.</title>
        <authorList>
            <person name="Hori K."/>
            <person name="Maruyama F."/>
            <person name="Fujisawa T."/>
            <person name="Togashi T."/>
            <person name="Yamamoto N."/>
            <person name="Seo M."/>
            <person name="Sato S."/>
            <person name="Yamada T."/>
            <person name="Mori H."/>
            <person name="Tajima N."/>
            <person name="Moriyama T."/>
            <person name="Ikeuchi M."/>
            <person name="Watanabe M."/>
            <person name="Wada H."/>
            <person name="Kobayashi K."/>
            <person name="Saito M."/>
            <person name="Masuda T."/>
            <person name="Sasaki-Sekimoto Y."/>
            <person name="Mashiguchi K."/>
            <person name="Awai K."/>
            <person name="Shimojima M."/>
            <person name="Masuda S."/>
            <person name="Iwai M."/>
            <person name="Nobusawa T."/>
            <person name="Narise T."/>
            <person name="Kondo S."/>
            <person name="Saito H."/>
            <person name="Sato R."/>
            <person name="Murakawa M."/>
            <person name="Ihara Y."/>
            <person name="Oshima-Yamada Y."/>
            <person name="Ohtaka K."/>
            <person name="Satoh M."/>
            <person name="Sonobe K."/>
            <person name="Ishii M."/>
            <person name="Ohtani R."/>
            <person name="Kanamori-Sato M."/>
            <person name="Honoki R."/>
            <person name="Miyazaki D."/>
            <person name="Mochizuki H."/>
            <person name="Umetsu J."/>
            <person name="Higashi K."/>
            <person name="Shibata D."/>
            <person name="Kamiya Y."/>
            <person name="Sato N."/>
            <person name="Nakamura Y."/>
            <person name="Tabata S."/>
            <person name="Ida S."/>
            <person name="Kurokawa K."/>
            <person name="Ohta H."/>
        </authorList>
    </citation>
    <scope>NUCLEOTIDE SEQUENCE [LARGE SCALE GENOMIC DNA]</scope>
    <source>
        <strain evidence="2 3">NIES-2285</strain>
    </source>
</reference>
<keyword evidence="3" id="KW-1185">Reference proteome</keyword>
<dbReference type="OrthoDB" id="2171800at2759"/>
<dbReference type="AlphaFoldDB" id="A0A1Y1ILZ6"/>
<organism evidence="2 3">
    <name type="scientific">Klebsormidium nitens</name>
    <name type="common">Green alga</name>
    <name type="synonym">Ulothrix nitens</name>
    <dbReference type="NCBI Taxonomy" id="105231"/>
    <lineage>
        <taxon>Eukaryota</taxon>
        <taxon>Viridiplantae</taxon>
        <taxon>Streptophyta</taxon>
        <taxon>Klebsormidiophyceae</taxon>
        <taxon>Klebsormidiales</taxon>
        <taxon>Klebsormidiaceae</taxon>
        <taxon>Klebsormidium</taxon>
    </lineage>
</organism>
<proteinExistence type="predicted"/>
<feature type="region of interest" description="Disordered" evidence="1">
    <location>
        <begin position="78"/>
        <end position="97"/>
    </location>
</feature>